<protein>
    <submittedName>
        <fullName evidence="1">Uncharacterized protein</fullName>
    </submittedName>
</protein>
<accession>A0A1G4NWT4</accession>
<dbReference type="GeneID" id="29999965"/>
<reference evidence="1" key="2">
    <citation type="submission" date="2016-10" db="EMBL/GenBank/DDBJ databases">
        <authorList>
            <person name="de Groot N.N."/>
        </authorList>
    </citation>
    <scope>NUCLEOTIDE SEQUENCE</scope>
    <source>
        <strain evidence="1">J.0154</strain>
    </source>
</reference>
<organism evidence="1">
    <name type="scientific">Neoizziella asiatica</name>
    <dbReference type="NCBI Taxonomy" id="1077397"/>
    <lineage>
        <taxon>Eukaryota</taxon>
        <taxon>Rhodophyta</taxon>
        <taxon>Florideophyceae</taxon>
        <taxon>Nemaliophycidae</taxon>
        <taxon>Nemaliales</taxon>
        <taxon>Liagoraceae</taxon>
        <taxon>Neoizziella</taxon>
    </lineage>
</organism>
<dbReference type="RefSeq" id="YP_009314667.1">
    <property type="nucleotide sequence ID" value="NC_031663.1"/>
</dbReference>
<dbReference type="EMBL" id="LT622872">
    <property type="protein sequence ID" value="SCW23122.1"/>
    <property type="molecule type" value="Genomic_DNA"/>
</dbReference>
<dbReference type="AlphaFoldDB" id="A0A1G4NWT4"/>
<keyword evidence="1" id="KW-0150">Chloroplast</keyword>
<gene>
    <name evidence="1" type="primary">ORF_21</name>
    <name evidence="1" type="ORF">J0154_48</name>
</gene>
<keyword evidence="1" id="KW-0934">Plastid</keyword>
<proteinExistence type="predicted"/>
<sequence>MHFNYINNIALVIDHEYIIKNLHPIHIILLYKAKTPDYLTLLFK</sequence>
<reference evidence="1" key="1">
    <citation type="submission" date="2016-10" db="EMBL/GenBank/DDBJ databases">
        <title>Chloroplast genomes as a tool to resolve red algal phylogenies: a case study in the Nemaliales.</title>
        <authorList>
            <person name="Costa J.F."/>
            <person name="Lin S.M."/>
            <person name="Macaya E.C."/>
            <person name="Fernandez-Garcia C."/>
            <person name="Verbruggen H."/>
        </authorList>
    </citation>
    <scope>NUCLEOTIDE SEQUENCE</scope>
    <source>
        <strain evidence="1">J.0154</strain>
    </source>
</reference>
<geneLocation type="chloroplast" evidence="1"/>
<name>A0A1G4NWT4_9FLOR</name>
<evidence type="ECO:0000313" key="1">
    <source>
        <dbReference type="EMBL" id="SCW23122.1"/>
    </source>
</evidence>